<dbReference type="InterPro" id="IPR029044">
    <property type="entry name" value="Nucleotide-diphossugar_trans"/>
</dbReference>
<protein>
    <recommendedName>
        <fullName evidence="1">Glycosyltransferase 2-like domain-containing protein</fullName>
    </recommendedName>
</protein>
<evidence type="ECO:0000259" key="1">
    <source>
        <dbReference type="Pfam" id="PF00535"/>
    </source>
</evidence>
<accession>A0A4Y3WCX7</accession>
<reference evidence="2 3" key="1">
    <citation type="submission" date="2019-06" db="EMBL/GenBank/DDBJ databases">
        <title>Whole genome shotgun sequence of Nitrobacter winogradskyi NBRC 14297.</title>
        <authorList>
            <person name="Hosoyama A."/>
            <person name="Uohara A."/>
            <person name="Ohji S."/>
            <person name="Ichikawa N."/>
        </authorList>
    </citation>
    <scope>NUCLEOTIDE SEQUENCE [LARGE SCALE GENOMIC DNA]</scope>
    <source>
        <strain evidence="2 3">NBRC 14297</strain>
    </source>
</reference>
<dbReference type="CDD" id="cd00761">
    <property type="entry name" value="Glyco_tranf_GTA_type"/>
    <property type="match status" value="1"/>
</dbReference>
<proteinExistence type="predicted"/>
<dbReference type="AlphaFoldDB" id="A0A4Y3WCX7"/>
<evidence type="ECO:0000313" key="3">
    <source>
        <dbReference type="Proteomes" id="UP000318825"/>
    </source>
</evidence>
<dbReference type="Proteomes" id="UP000318825">
    <property type="component" value="Unassembled WGS sequence"/>
</dbReference>
<dbReference type="InterPro" id="IPR001173">
    <property type="entry name" value="Glyco_trans_2-like"/>
</dbReference>
<organism evidence="2 3">
    <name type="scientific">Nitrobacter winogradskyi</name>
    <name type="common">Nitrobacter agilis</name>
    <dbReference type="NCBI Taxonomy" id="913"/>
    <lineage>
        <taxon>Bacteria</taxon>
        <taxon>Pseudomonadati</taxon>
        <taxon>Pseudomonadota</taxon>
        <taxon>Alphaproteobacteria</taxon>
        <taxon>Hyphomicrobiales</taxon>
        <taxon>Nitrobacteraceae</taxon>
        <taxon>Nitrobacter</taxon>
    </lineage>
</organism>
<dbReference type="PANTHER" id="PTHR22916">
    <property type="entry name" value="GLYCOSYLTRANSFERASE"/>
    <property type="match status" value="1"/>
</dbReference>
<dbReference type="Gene3D" id="3.90.550.10">
    <property type="entry name" value="Spore Coat Polysaccharide Biosynthesis Protein SpsA, Chain A"/>
    <property type="match status" value="1"/>
</dbReference>
<dbReference type="Pfam" id="PF00535">
    <property type="entry name" value="Glycos_transf_2"/>
    <property type="match status" value="1"/>
</dbReference>
<gene>
    <name evidence="2" type="ORF">NWI01_09880</name>
</gene>
<dbReference type="RefSeq" id="WP_141382841.1">
    <property type="nucleotide sequence ID" value="NZ_BJNF01000025.1"/>
</dbReference>
<comment type="caution">
    <text evidence="2">The sequence shown here is derived from an EMBL/GenBank/DDBJ whole genome shotgun (WGS) entry which is preliminary data.</text>
</comment>
<name>A0A4Y3WCX7_NITWI</name>
<dbReference type="EMBL" id="BJNF01000025">
    <property type="protein sequence ID" value="GEC15096.1"/>
    <property type="molecule type" value="Genomic_DNA"/>
</dbReference>
<feature type="domain" description="Glycosyltransferase 2-like" evidence="1">
    <location>
        <begin position="4"/>
        <end position="148"/>
    </location>
</feature>
<dbReference type="OrthoDB" id="174925at2"/>
<dbReference type="GO" id="GO:0016758">
    <property type="term" value="F:hexosyltransferase activity"/>
    <property type="evidence" value="ECO:0007669"/>
    <property type="project" value="UniProtKB-ARBA"/>
</dbReference>
<sequence>MLASVVIACYKHEAYIEECLETIYRQTFSDVELIIVDDHSPDRSFEIAQKMLRQRSFAKRFASCSLLKNPLNLGAPCTWNRALSLAKGEMIFFLNSDDKFSKDRIRIFANQYEREKLFFGFSAVEPIDESGKPVTTHQFPTRLRYAIDRSRITGSPLSWIFLDSQVAASSGNFVLSRDLLRKIGLLSDLKYCHDWEFALRAVTVVEPKYVESDRYMYRLHSTNSFRSLSNVAERETKACMSSYCVNAIAQRPINRVCLSPLNFGDAFYNLIKLHPNFCYWVKQLYAPYHPDHRTVDWNEWTMPLRWR</sequence>
<dbReference type="PANTHER" id="PTHR22916:SF3">
    <property type="entry name" value="UDP-GLCNAC:BETAGAL BETA-1,3-N-ACETYLGLUCOSAMINYLTRANSFERASE-LIKE PROTEIN 1"/>
    <property type="match status" value="1"/>
</dbReference>
<dbReference type="SUPFAM" id="SSF53448">
    <property type="entry name" value="Nucleotide-diphospho-sugar transferases"/>
    <property type="match status" value="1"/>
</dbReference>
<evidence type="ECO:0000313" key="2">
    <source>
        <dbReference type="EMBL" id="GEC15096.1"/>
    </source>
</evidence>